<dbReference type="GO" id="GO:0008168">
    <property type="term" value="F:methyltransferase activity"/>
    <property type="evidence" value="ECO:0007669"/>
    <property type="project" value="UniProtKB-KW"/>
</dbReference>
<name>A0A523UVD1_UNCT6</name>
<proteinExistence type="predicted"/>
<dbReference type="Pfam" id="PF13649">
    <property type="entry name" value="Methyltransf_25"/>
    <property type="match status" value="1"/>
</dbReference>
<reference evidence="2 3" key="1">
    <citation type="submission" date="2019-03" db="EMBL/GenBank/DDBJ databases">
        <title>Metabolic potential of uncultured bacteria and archaea associated with petroleum seepage in deep-sea sediments.</title>
        <authorList>
            <person name="Dong X."/>
            <person name="Hubert C."/>
        </authorList>
    </citation>
    <scope>NUCLEOTIDE SEQUENCE [LARGE SCALE GENOMIC DNA]</scope>
    <source>
        <strain evidence="2">E44_bin18</strain>
    </source>
</reference>
<protein>
    <submittedName>
        <fullName evidence="2">Class I SAM-dependent methyltransferase</fullName>
    </submittedName>
</protein>
<organism evidence="2 3">
    <name type="scientific">candidate division TA06 bacterium</name>
    <dbReference type="NCBI Taxonomy" id="2250710"/>
    <lineage>
        <taxon>Bacteria</taxon>
        <taxon>Bacteria division TA06</taxon>
    </lineage>
</organism>
<comment type="caution">
    <text evidence="2">The sequence shown here is derived from an EMBL/GenBank/DDBJ whole genome shotgun (WGS) entry which is preliminary data.</text>
</comment>
<evidence type="ECO:0000313" key="2">
    <source>
        <dbReference type="EMBL" id="TET46505.1"/>
    </source>
</evidence>
<evidence type="ECO:0000259" key="1">
    <source>
        <dbReference type="Pfam" id="PF13649"/>
    </source>
</evidence>
<dbReference type="SUPFAM" id="SSF53335">
    <property type="entry name" value="S-adenosyl-L-methionine-dependent methyltransferases"/>
    <property type="match status" value="1"/>
</dbReference>
<dbReference type="CDD" id="cd02440">
    <property type="entry name" value="AdoMet_MTases"/>
    <property type="match status" value="1"/>
</dbReference>
<keyword evidence="2" id="KW-0808">Transferase</keyword>
<dbReference type="Proteomes" id="UP000315525">
    <property type="component" value="Unassembled WGS sequence"/>
</dbReference>
<dbReference type="PANTHER" id="PTHR43591">
    <property type="entry name" value="METHYLTRANSFERASE"/>
    <property type="match status" value="1"/>
</dbReference>
<dbReference type="InterPro" id="IPR041698">
    <property type="entry name" value="Methyltransf_25"/>
</dbReference>
<gene>
    <name evidence="2" type="ORF">E3J62_03880</name>
</gene>
<dbReference type="EMBL" id="SOJN01000049">
    <property type="protein sequence ID" value="TET46505.1"/>
    <property type="molecule type" value="Genomic_DNA"/>
</dbReference>
<dbReference type="InterPro" id="IPR029063">
    <property type="entry name" value="SAM-dependent_MTases_sf"/>
</dbReference>
<feature type="domain" description="Methyltransferase" evidence="1">
    <location>
        <begin position="49"/>
        <end position="146"/>
    </location>
</feature>
<evidence type="ECO:0000313" key="3">
    <source>
        <dbReference type="Proteomes" id="UP000315525"/>
    </source>
</evidence>
<dbReference type="Gene3D" id="3.40.50.150">
    <property type="entry name" value="Vaccinia Virus protein VP39"/>
    <property type="match status" value="1"/>
</dbReference>
<keyword evidence="2" id="KW-0489">Methyltransferase</keyword>
<sequence>MGDNKRNVESDPAGSDTIAHKIYLGDLLRQQITPSALDALTLPTGSQGLDAGCGIGSHLLPLAEAVGSEGRVTGLDISPEFLARARETVENSNLLDRISLQEGNVNNLPFNDNTFDWAWSSDCVGYPVGAPQSSLKELTRVVKPGGTVAILGWSSQQVLPGYPVLEARLNARASCVIPYVKGERAEYNFLRALGWFRDAGFEETTVETFVGDVQAPLSDELRSALLMVFDMLWGELQTELTPEDRKEYQRLCLAESPDLILNLPDYYAFLTYTMFHGKVPG</sequence>
<dbReference type="PANTHER" id="PTHR43591:SF24">
    <property type="entry name" value="2-METHOXY-6-POLYPRENYL-1,4-BENZOQUINOL METHYLASE, MITOCHONDRIAL"/>
    <property type="match status" value="1"/>
</dbReference>
<accession>A0A523UVD1</accession>
<dbReference type="AlphaFoldDB" id="A0A523UVD1"/>
<dbReference type="GO" id="GO:0032259">
    <property type="term" value="P:methylation"/>
    <property type="evidence" value="ECO:0007669"/>
    <property type="project" value="UniProtKB-KW"/>
</dbReference>